<dbReference type="InterPro" id="IPR042197">
    <property type="entry name" value="Apaf_helical"/>
</dbReference>
<evidence type="ECO:0000256" key="1">
    <source>
        <dbReference type="ARBA" id="ARBA00022614"/>
    </source>
</evidence>
<feature type="chain" id="PRO_5045293511" evidence="6">
    <location>
        <begin position="25"/>
        <end position="1038"/>
    </location>
</feature>
<evidence type="ECO:0000259" key="9">
    <source>
        <dbReference type="Pfam" id="PF23559"/>
    </source>
</evidence>
<dbReference type="InterPro" id="IPR036388">
    <property type="entry name" value="WH-like_DNA-bd_sf"/>
</dbReference>
<dbReference type="Pfam" id="PF25019">
    <property type="entry name" value="LRR_R13L1-DRL21"/>
    <property type="match status" value="1"/>
</dbReference>
<dbReference type="InterPro" id="IPR041118">
    <property type="entry name" value="Rx_N"/>
</dbReference>
<dbReference type="Proteomes" id="UP001341840">
    <property type="component" value="Unassembled WGS sequence"/>
</dbReference>
<feature type="domain" description="NB-ARC" evidence="7">
    <location>
        <begin position="206"/>
        <end position="314"/>
    </location>
</feature>
<evidence type="ECO:0000259" key="7">
    <source>
        <dbReference type="Pfam" id="PF00931"/>
    </source>
</evidence>
<dbReference type="PANTHER" id="PTHR36766">
    <property type="entry name" value="PLANT BROAD-SPECTRUM MILDEW RESISTANCE PROTEIN RPW8"/>
    <property type="match status" value="1"/>
</dbReference>
<accession>A0ABU6VMQ4</accession>
<dbReference type="PROSITE" id="PS51450">
    <property type="entry name" value="LRR"/>
    <property type="match status" value="1"/>
</dbReference>
<dbReference type="PANTHER" id="PTHR36766:SF40">
    <property type="entry name" value="DISEASE RESISTANCE PROTEIN RGA3"/>
    <property type="match status" value="1"/>
</dbReference>
<organism evidence="11 12">
    <name type="scientific">Stylosanthes scabra</name>
    <dbReference type="NCBI Taxonomy" id="79078"/>
    <lineage>
        <taxon>Eukaryota</taxon>
        <taxon>Viridiplantae</taxon>
        <taxon>Streptophyta</taxon>
        <taxon>Embryophyta</taxon>
        <taxon>Tracheophyta</taxon>
        <taxon>Spermatophyta</taxon>
        <taxon>Magnoliopsida</taxon>
        <taxon>eudicotyledons</taxon>
        <taxon>Gunneridae</taxon>
        <taxon>Pentapetalae</taxon>
        <taxon>rosids</taxon>
        <taxon>fabids</taxon>
        <taxon>Fabales</taxon>
        <taxon>Fabaceae</taxon>
        <taxon>Papilionoideae</taxon>
        <taxon>50 kb inversion clade</taxon>
        <taxon>dalbergioids sensu lato</taxon>
        <taxon>Dalbergieae</taxon>
        <taxon>Pterocarpus clade</taxon>
        <taxon>Stylosanthes</taxon>
    </lineage>
</organism>
<reference evidence="11 12" key="1">
    <citation type="journal article" date="2023" name="Plants (Basel)">
        <title>Bridging the Gap: Combining Genomics and Transcriptomics Approaches to Understand Stylosanthes scabra, an Orphan Legume from the Brazilian Caatinga.</title>
        <authorList>
            <person name="Ferreira-Neto J.R.C."/>
            <person name="da Silva M.D."/>
            <person name="Binneck E."/>
            <person name="de Melo N.F."/>
            <person name="da Silva R.H."/>
            <person name="de Melo A.L.T.M."/>
            <person name="Pandolfi V."/>
            <person name="Bustamante F.O."/>
            <person name="Brasileiro-Vidal A.C."/>
            <person name="Benko-Iseppon A.M."/>
        </authorList>
    </citation>
    <scope>NUCLEOTIDE SEQUENCE [LARGE SCALE GENOMIC DNA]</scope>
    <source>
        <tissue evidence="11">Leaves</tissue>
    </source>
</reference>
<dbReference type="InterPro" id="IPR001611">
    <property type="entry name" value="Leu-rich_rpt"/>
</dbReference>
<protein>
    <submittedName>
        <fullName evidence="11">Uncharacterized protein</fullName>
    </submittedName>
</protein>
<feature type="domain" description="R13L1/DRL21-like LRR repeat region" evidence="10">
    <location>
        <begin position="666"/>
        <end position="796"/>
    </location>
</feature>
<keyword evidence="1" id="KW-0433">Leucine-rich repeat</keyword>
<dbReference type="Pfam" id="PF18052">
    <property type="entry name" value="Rx_N"/>
    <property type="match status" value="1"/>
</dbReference>
<feature type="domain" description="Disease resistance protein winged helix" evidence="9">
    <location>
        <begin position="401"/>
        <end position="473"/>
    </location>
</feature>
<comment type="caution">
    <text evidence="11">The sequence shown here is derived from an EMBL/GenBank/DDBJ whole genome shotgun (WGS) entry which is preliminary data.</text>
</comment>
<dbReference type="Gene3D" id="1.10.8.430">
    <property type="entry name" value="Helical domain of apoptotic protease-activating factors"/>
    <property type="match status" value="1"/>
</dbReference>
<dbReference type="InterPro" id="IPR032675">
    <property type="entry name" value="LRR_dom_sf"/>
</dbReference>
<dbReference type="InterPro" id="IPR058922">
    <property type="entry name" value="WHD_DRP"/>
</dbReference>
<dbReference type="InterPro" id="IPR027417">
    <property type="entry name" value="P-loop_NTPase"/>
</dbReference>
<evidence type="ECO:0000259" key="10">
    <source>
        <dbReference type="Pfam" id="PF25019"/>
    </source>
</evidence>
<dbReference type="Gene3D" id="1.10.10.10">
    <property type="entry name" value="Winged helix-like DNA-binding domain superfamily/Winged helix DNA-binding domain"/>
    <property type="match status" value="1"/>
</dbReference>
<evidence type="ECO:0000259" key="8">
    <source>
        <dbReference type="Pfam" id="PF18052"/>
    </source>
</evidence>
<dbReference type="Pfam" id="PF23559">
    <property type="entry name" value="WHD_DRP"/>
    <property type="match status" value="1"/>
</dbReference>
<name>A0ABU6VMQ4_9FABA</name>
<keyword evidence="12" id="KW-1185">Reference proteome</keyword>
<dbReference type="SUPFAM" id="SSF52058">
    <property type="entry name" value="L domain-like"/>
    <property type="match status" value="2"/>
</dbReference>
<evidence type="ECO:0000256" key="4">
    <source>
        <dbReference type="ARBA" id="ARBA00022821"/>
    </source>
</evidence>
<keyword evidence="4" id="KW-0611">Plant defense</keyword>
<evidence type="ECO:0000313" key="11">
    <source>
        <dbReference type="EMBL" id="MED6174877.1"/>
    </source>
</evidence>
<evidence type="ECO:0000256" key="2">
    <source>
        <dbReference type="ARBA" id="ARBA00022737"/>
    </source>
</evidence>
<keyword evidence="5" id="KW-0067">ATP-binding</keyword>
<keyword evidence="6" id="KW-0732">Signal</keyword>
<feature type="signal peptide" evidence="6">
    <location>
        <begin position="1"/>
        <end position="24"/>
    </location>
</feature>
<feature type="domain" description="Disease resistance N-terminal" evidence="8">
    <location>
        <begin position="11"/>
        <end position="91"/>
    </location>
</feature>
<evidence type="ECO:0000313" key="12">
    <source>
        <dbReference type="Proteomes" id="UP001341840"/>
    </source>
</evidence>
<dbReference type="SUPFAM" id="SSF52540">
    <property type="entry name" value="P-loop containing nucleoside triphosphate hydrolases"/>
    <property type="match status" value="1"/>
</dbReference>
<evidence type="ECO:0000256" key="6">
    <source>
        <dbReference type="SAM" id="SignalP"/>
    </source>
</evidence>
<gene>
    <name evidence="11" type="ORF">PIB30_073112</name>
</gene>
<dbReference type="Gene3D" id="1.20.5.4130">
    <property type="match status" value="1"/>
</dbReference>
<dbReference type="Pfam" id="PF00931">
    <property type="entry name" value="NB-ARC"/>
    <property type="match status" value="1"/>
</dbReference>
<dbReference type="InterPro" id="IPR056789">
    <property type="entry name" value="LRR_R13L1-DRL21"/>
</dbReference>
<evidence type="ECO:0000256" key="3">
    <source>
        <dbReference type="ARBA" id="ARBA00022741"/>
    </source>
</evidence>
<dbReference type="PRINTS" id="PR00364">
    <property type="entry name" value="DISEASERSIST"/>
</dbReference>
<dbReference type="InterPro" id="IPR002182">
    <property type="entry name" value="NB-ARC"/>
</dbReference>
<dbReference type="Gene3D" id="3.80.10.10">
    <property type="entry name" value="Ribonuclease Inhibitor"/>
    <property type="match status" value="2"/>
</dbReference>
<keyword evidence="2" id="KW-0677">Repeat</keyword>
<dbReference type="Gene3D" id="3.40.50.300">
    <property type="entry name" value="P-loop containing nucleotide triphosphate hydrolases"/>
    <property type="match status" value="1"/>
</dbReference>
<evidence type="ECO:0000256" key="5">
    <source>
        <dbReference type="ARBA" id="ARBA00022840"/>
    </source>
</evidence>
<keyword evidence="3" id="KW-0547">Nucleotide-binding</keyword>
<dbReference type="EMBL" id="JASCZI010151914">
    <property type="protein sequence ID" value="MED6174877.1"/>
    <property type="molecule type" value="Genomic_DNA"/>
</dbReference>
<proteinExistence type="predicted"/>
<sequence>MVLLLPSSTRLLLLAFREIGCIYGVMEDLDKLKDTLESIKVVLSDAELRQGQDTTVSHWVKRFKQVLHDADDLLDDVFIKDLRRKANGGSKKMSKVRGFLSISDNPIAFCAKLAHKIEKIRKSFNDVAEDMSKLKLNPSCVVLKHDENSWRETSSFVLQSEIIGRENDKTRIVNLLRQTDPDHNVSLWWLLVWGVWARQPLLSWYFEVKTILKKILESLKKDASGDTLEALQQRVQEELNEQKYMLVLDDVWSEDHLVWSNLRTHLMCGGRGSKILVTTRSMLVSEAMGISIPYSLKGLTEEQSWTLLRNLAFGGDNSILSQELQLIGEKIASRCGGVPLAIKTLGGFLRTTNGDIDQWSSILNGDIWGLCKEKKSIVPVLELSYQKLPLELRQCFAYCCLYPKDWVIENDELVQLWMAQGYLSSSNGSQSLKDVGNQYVKNLMMRSFFQDASMDKFGHIKSLKMHDLIHDLATSVARNDCYLVTEGKGIAGKPMHVGFETHTNSSLDVFQIFKLRTIIHGNKATELMAKLLSFTEKLNYLRALDLSITQLPKSIDKVKYLRYLDLSFSSLSSLPESVELKRCSALVSLPESVGNLVSLQTLNLEECQNLFHVEVITKLINLRELNFEGCKAFEEMMPVGLGKLTSLQCLPQFVVGDSEKRTCSRLSELKELNNIRDRFCITNLVQVRDVASESHETNLRSKKYIQDLHLYWKATNYDLGEYETKNSDSLMLLDKLCPHQNLRELVVIDFPGVKFSDWVMSLSNIVTIELRRLYNCKHLPPLDRLPCLKDLKLVDMFKLERLGDNKAANEDEIHLSLSPFPCLTSLTIWNCPKLTYIPPFPHVPKLVLSRLNAKPILESCMLQHETSSFYALSHLEYLELNNVTGMEAMAENWMKNLTSLKSLTLHSSPTVEAVLPQLQHLPSELQELEISYDDDELELWKDEDGPPRSLSSLQKITFHWCLNMEALPGQICELQSLTHLQITCCPRVESLHGFERCFPNIDTLSIGSCQLLRSRYLDESGEDRSKISHIPYINIWTN</sequence>